<name>A0A0K8TK88_TABBR</name>
<keyword evidence="3" id="KW-0808">Transferase</keyword>
<proteinExistence type="evidence at transcript level"/>
<feature type="compositionally biased region" description="Polar residues" evidence="1">
    <location>
        <begin position="1"/>
        <end position="21"/>
    </location>
</feature>
<organism evidence="3">
    <name type="scientific">Tabanus bromius</name>
    <name type="common">Band-eyed brown horse fly</name>
    <dbReference type="NCBI Taxonomy" id="304241"/>
    <lineage>
        <taxon>Eukaryota</taxon>
        <taxon>Metazoa</taxon>
        <taxon>Ecdysozoa</taxon>
        <taxon>Arthropoda</taxon>
        <taxon>Hexapoda</taxon>
        <taxon>Insecta</taxon>
        <taxon>Pterygota</taxon>
        <taxon>Neoptera</taxon>
        <taxon>Endopterygota</taxon>
        <taxon>Diptera</taxon>
        <taxon>Brachycera</taxon>
        <taxon>Tabanomorpha</taxon>
        <taxon>Tabanoidea</taxon>
        <taxon>Tabanidae</taxon>
        <taxon>Tabanus</taxon>
    </lineage>
</organism>
<feature type="non-terminal residue" evidence="3">
    <location>
        <position position="1"/>
    </location>
</feature>
<feature type="domain" description="UBA" evidence="2">
    <location>
        <begin position="480"/>
        <end position="527"/>
    </location>
</feature>
<accession>A0A0K8TK88</accession>
<protein>
    <submittedName>
        <fullName evidence="3">Putative kinase protein</fullName>
    </submittedName>
</protein>
<dbReference type="InterPro" id="IPR009060">
    <property type="entry name" value="UBA-like_sf"/>
</dbReference>
<reference evidence="3" key="1">
    <citation type="journal article" date="2015" name="Insect Biochem. Mol. Biol.">
        <title>An insight into the sialome of the horse fly, Tabanus bromius.</title>
        <authorList>
            <person name="Ribeiro J.M."/>
            <person name="Kazimirova M."/>
            <person name="Takac P."/>
            <person name="Andersen J.F."/>
            <person name="Francischetti I.M."/>
        </authorList>
    </citation>
    <scope>NUCLEOTIDE SEQUENCE</scope>
</reference>
<evidence type="ECO:0000256" key="1">
    <source>
        <dbReference type="SAM" id="MobiDB-lite"/>
    </source>
</evidence>
<feature type="compositionally biased region" description="Low complexity" evidence="1">
    <location>
        <begin position="271"/>
        <end position="281"/>
    </location>
</feature>
<feature type="compositionally biased region" description="Polar residues" evidence="1">
    <location>
        <begin position="241"/>
        <end position="270"/>
    </location>
</feature>
<dbReference type="PROSITE" id="PS50030">
    <property type="entry name" value="UBA"/>
    <property type="match status" value="1"/>
</dbReference>
<feature type="region of interest" description="Disordered" evidence="1">
    <location>
        <begin position="241"/>
        <end position="307"/>
    </location>
</feature>
<feature type="region of interest" description="Disordered" evidence="1">
    <location>
        <begin position="121"/>
        <end position="142"/>
    </location>
</feature>
<evidence type="ECO:0000313" key="3">
    <source>
        <dbReference type="EMBL" id="JAI14707.1"/>
    </source>
</evidence>
<dbReference type="AlphaFoldDB" id="A0A0K8TK88"/>
<keyword evidence="3" id="KW-0418">Kinase</keyword>
<evidence type="ECO:0000259" key="2">
    <source>
        <dbReference type="PROSITE" id="PS50030"/>
    </source>
</evidence>
<dbReference type="SUPFAM" id="SSF46934">
    <property type="entry name" value="UBA-like"/>
    <property type="match status" value="1"/>
</dbReference>
<dbReference type="CDD" id="cd14328">
    <property type="entry name" value="UBA_TNK1"/>
    <property type="match status" value="1"/>
</dbReference>
<feature type="region of interest" description="Disordered" evidence="1">
    <location>
        <begin position="1"/>
        <end position="31"/>
    </location>
</feature>
<sequence length="528" mass="58819">SNTMEFSQMSDTSSPLNNSLQNEDRSDPFDTSFLINGALNASSLENLYENTRQSSNSQSLMDLRNGFTKQENRNYEKPSYTGAISKQKLHSNNEYSASSSNSMYSTASSSSKYLNFPQMAENVPSTSSSATRNQSQSVLDMVPTTSSISDIPRAANEEFNSSANDSLTVNLSSLSLDDSGKTEKKLDKSFIAELEKDIYKNDVNVCNFNVNSASYYTKDDVQKETSIAAILSNEEKGALRSINNPLSPSKLSKVNNTNGSQSHLNSHYALSSSINYNGSSSQPRTERNSYSSYDFSANLPEKPSNLTQQYQDTTSVVNQIWYETVAQDNYGSIRNLNESAYTNISSSQKNHNFVAKSNKPMSNYQKPPYGTIPNDVYSSIPDDFYDSVAPTPSTFYGQIPLNNDIYSNNVQPVIYDQVADDYLRPHRPAPLAPPQLSAQQIQRRLEKQKQEQESQIFSLMNELGSCIDESEARELLQSVDWDQTRAVRQYKIDKLLKLGLASRPQCEQALIKTGWSVEIAASVLLEST</sequence>
<dbReference type="InterPro" id="IPR015940">
    <property type="entry name" value="UBA"/>
</dbReference>
<feature type="compositionally biased region" description="Polar residues" evidence="1">
    <location>
        <begin position="123"/>
        <end position="142"/>
    </location>
</feature>
<dbReference type="GO" id="GO:0016301">
    <property type="term" value="F:kinase activity"/>
    <property type="evidence" value="ECO:0007669"/>
    <property type="project" value="UniProtKB-KW"/>
</dbReference>
<dbReference type="EMBL" id="GDAI01002896">
    <property type="protein sequence ID" value="JAI14707.1"/>
    <property type="molecule type" value="mRNA"/>
</dbReference>